<dbReference type="EMBL" id="CM046113">
    <property type="protein sequence ID" value="KAI8421329.1"/>
    <property type="molecule type" value="Genomic_DNA"/>
</dbReference>
<keyword evidence="2" id="KW-1185">Reference proteome</keyword>
<dbReference type="Proteomes" id="UP001064048">
    <property type="component" value="Chromosome 13"/>
</dbReference>
<evidence type="ECO:0000313" key="2">
    <source>
        <dbReference type="Proteomes" id="UP001064048"/>
    </source>
</evidence>
<protein>
    <submittedName>
        <fullName evidence="1">Uncharacterized protein</fullName>
    </submittedName>
</protein>
<sequence length="518" mass="55117">MDSDEAGNRRHCGGQRSLTERNITKRIYSVIKPLLRKNFKFIMFELTLEYKSMASYVSSTKIALASDTRASKIELVSSESINATNMATQRTAEGSVGSKLNSNGNGGVPVPVSAERRPRVRAPILHAIKQGAHAPSPAPQRETLPVVGQKQIHNRIQQLNFRDCHAKISQRRGGAGDGRAVQRGRAHAPLHADLRAGRAVPQEVLCAQRHIPLPGPRYFPAPPAFPPLFPAPPRVSPPLLPPQLNGHPAAAPAPAPAPSPPPAPAPAPASAPADAPQEPRPMQHPIHSGVVSAEPEPEPAPAAEPAPEPEPPREPTPPAAAAAAAAAAARRARRPRPRPPPPPPPPRPASAPAPAAHEPPRPRPQRAPRDHHHPAEGASGGMRGERGERGEGGGGGGGGRRYSDSQQLFLGNVPPSATEDELRALFARFGPVAELRVLGRPPHPHYGFVTYESARSAQDCLGATPLYFPPDSPDGVKLNVEEKKTRGAGPGAARAGDAPRRRPNSTHRTFPPRQPYRR</sequence>
<accession>A0ACC0JB55</accession>
<name>A0ACC0JB55_CHOFU</name>
<gene>
    <name evidence="1" type="ORF">MSG28_008349</name>
</gene>
<proteinExistence type="predicted"/>
<comment type="caution">
    <text evidence="1">The sequence shown here is derived from an EMBL/GenBank/DDBJ whole genome shotgun (WGS) entry which is preliminary data.</text>
</comment>
<evidence type="ECO:0000313" key="1">
    <source>
        <dbReference type="EMBL" id="KAI8421329.1"/>
    </source>
</evidence>
<reference evidence="1 2" key="1">
    <citation type="journal article" date="2022" name="Genome Biol. Evol.">
        <title>The Spruce Budworm Genome: Reconstructing the Evolutionary History of Antifreeze Proteins.</title>
        <authorList>
            <person name="Beliveau C."/>
            <person name="Gagne P."/>
            <person name="Picq S."/>
            <person name="Vernygora O."/>
            <person name="Keeling C.I."/>
            <person name="Pinkney K."/>
            <person name="Doucet D."/>
            <person name="Wen F."/>
            <person name="Johnston J.S."/>
            <person name="Maaroufi H."/>
            <person name="Boyle B."/>
            <person name="Laroche J."/>
            <person name="Dewar K."/>
            <person name="Juretic N."/>
            <person name="Blackburn G."/>
            <person name="Nisole A."/>
            <person name="Brunet B."/>
            <person name="Brandao M."/>
            <person name="Lumley L."/>
            <person name="Duan J."/>
            <person name="Quan G."/>
            <person name="Lucarotti C.J."/>
            <person name="Roe A.D."/>
            <person name="Sperling F.A.H."/>
            <person name="Levesque R.C."/>
            <person name="Cusson M."/>
        </authorList>
    </citation>
    <scope>NUCLEOTIDE SEQUENCE [LARGE SCALE GENOMIC DNA]</scope>
    <source>
        <strain evidence="1">Glfc:IPQL:Cfum</strain>
    </source>
</reference>
<organism evidence="1 2">
    <name type="scientific">Choristoneura fumiferana</name>
    <name type="common">Spruce budworm moth</name>
    <name type="synonym">Archips fumiferana</name>
    <dbReference type="NCBI Taxonomy" id="7141"/>
    <lineage>
        <taxon>Eukaryota</taxon>
        <taxon>Metazoa</taxon>
        <taxon>Ecdysozoa</taxon>
        <taxon>Arthropoda</taxon>
        <taxon>Hexapoda</taxon>
        <taxon>Insecta</taxon>
        <taxon>Pterygota</taxon>
        <taxon>Neoptera</taxon>
        <taxon>Endopterygota</taxon>
        <taxon>Lepidoptera</taxon>
        <taxon>Glossata</taxon>
        <taxon>Ditrysia</taxon>
        <taxon>Tortricoidea</taxon>
        <taxon>Tortricidae</taxon>
        <taxon>Tortricinae</taxon>
        <taxon>Choristoneura</taxon>
    </lineage>
</organism>